<evidence type="ECO:0000256" key="3">
    <source>
        <dbReference type="ARBA" id="ARBA00022606"/>
    </source>
</evidence>
<keyword evidence="7 13" id="KW-0297">G-protein coupled receptor</keyword>
<sequence length="318" mass="36210">MGNQTQVSEFILLGFPGLSERYDVPVSIGLFITYVTSLFANATVILLVICNRHLHLPMYVILANLAASDLLFDTITLPKIIAKYWFGAASISYCMCIFQLFCVHYLGTLDAYIIMLMAIDRYIAICQPLRYSLLMTNKVTGLLCFFFWIIASIIAVVAAILDSNIPIYSKNKIKSCFCTNMAVTALACTDVTLEKKIIFCLAMLVLLLPFAFTIFSYIIILKAMCSRNHFENWRKTLYTCSTHLLVIGIYFVPRVFVYISNQVQLFLDEDLNVLLLCLYTFVPHVANPIIYCLRTKEIRRTLGKFFRKIVLSVGVMMD</sequence>
<organism evidence="16 17">
    <name type="scientific">Hymenochirus boettgeri</name>
    <name type="common">Congo dwarf clawed frog</name>
    <dbReference type="NCBI Taxonomy" id="247094"/>
    <lineage>
        <taxon>Eukaryota</taxon>
        <taxon>Metazoa</taxon>
        <taxon>Chordata</taxon>
        <taxon>Craniata</taxon>
        <taxon>Vertebrata</taxon>
        <taxon>Euteleostomi</taxon>
        <taxon>Amphibia</taxon>
        <taxon>Batrachia</taxon>
        <taxon>Anura</taxon>
        <taxon>Pipoidea</taxon>
        <taxon>Pipidae</taxon>
        <taxon>Pipinae</taxon>
        <taxon>Hymenochirus</taxon>
    </lineage>
</organism>
<evidence type="ECO:0000256" key="4">
    <source>
        <dbReference type="ARBA" id="ARBA00022692"/>
    </source>
</evidence>
<dbReference type="FunFam" id="1.20.1070.10:FF:000024">
    <property type="entry name" value="Olfactory receptor"/>
    <property type="match status" value="1"/>
</dbReference>
<keyword evidence="3 14" id="KW-0716">Sensory transduction</keyword>
<dbReference type="InterPro" id="IPR000725">
    <property type="entry name" value="Olfact_rcpt"/>
</dbReference>
<gene>
    <name evidence="16" type="ORF">GDO86_004831</name>
</gene>
<reference evidence="16" key="1">
    <citation type="thesis" date="2020" institute="ProQuest LLC" country="789 East Eisenhower Parkway, Ann Arbor, MI, USA">
        <title>Comparative Genomics and Chromosome Evolution.</title>
        <authorList>
            <person name="Mudd A.B."/>
        </authorList>
    </citation>
    <scope>NUCLEOTIDE SEQUENCE</scope>
    <source>
        <strain evidence="16">Female2</strain>
        <tissue evidence="16">Blood</tissue>
    </source>
</reference>
<evidence type="ECO:0000256" key="2">
    <source>
        <dbReference type="ARBA" id="ARBA00022475"/>
    </source>
</evidence>
<dbReference type="AlphaFoldDB" id="A0A8T2K973"/>
<comment type="subcellular location">
    <subcellularLocation>
        <location evidence="1 14">Cell membrane</location>
        <topology evidence="1 14">Multi-pass membrane protein</topology>
    </subcellularLocation>
</comment>
<feature type="transmembrane region" description="Helical" evidence="14">
    <location>
        <begin position="141"/>
        <end position="161"/>
    </location>
</feature>
<evidence type="ECO:0000256" key="14">
    <source>
        <dbReference type="RuleBase" id="RU363047"/>
    </source>
</evidence>
<name>A0A8T2K973_9PIPI</name>
<dbReference type="PANTHER" id="PTHR24242">
    <property type="entry name" value="G-PROTEIN COUPLED RECEPTOR"/>
    <property type="match status" value="1"/>
</dbReference>
<evidence type="ECO:0000256" key="7">
    <source>
        <dbReference type="ARBA" id="ARBA00023040"/>
    </source>
</evidence>
<dbReference type="Pfam" id="PF13853">
    <property type="entry name" value="7tm_4"/>
    <property type="match status" value="1"/>
</dbReference>
<dbReference type="EMBL" id="JAACNH010000002">
    <property type="protein sequence ID" value="KAG8453158.1"/>
    <property type="molecule type" value="Genomic_DNA"/>
</dbReference>
<keyword evidence="9" id="KW-1015">Disulfide bond</keyword>
<evidence type="ECO:0000256" key="9">
    <source>
        <dbReference type="ARBA" id="ARBA00023157"/>
    </source>
</evidence>
<dbReference type="InterPro" id="IPR050939">
    <property type="entry name" value="Olfactory_GPCR1"/>
</dbReference>
<evidence type="ECO:0000256" key="12">
    <source>
        <dbReference type="ARBA" id="ARBA00023224"/>
    </source>
</evidence>
<dbReference type="InterPro" id="IPR017452">
    <property type="entry name" value="GPCR_Rhodpsn_7TM"/>
</dbReference>
<keyword evidence="2 14" id="KW-1003">Cell membrane</keyword>
<evidence type="ECO:0000256" key="1">
    <source>
        <dbReference type="ARBA" id="ARBA00004651"/>
    </source>
</evidence>
<evidence type="ECO:0000256" key="13">
    <source>
        <dbReference type="RuleBase" id="RU000688"/>
    </source>
</evidence>
<evidence type="ECO:0000256" key="8">
    <source>
        <dbReference type="ARBA" id="ARBA00023136"/>
    </source>
</evidence>
<dbReference type="PRINTS" id="PR00237">
    <property type="entry name" value="GPCRRHODOPSN"/>
</dbReference>
<evidence type="ECO:0000256" key="5">
    <source>
        <dbReference type="ARBA" id="ARBA00022725"/>
    </source>
</evidence>
<feature type="transmembrane region" description="Helical" evidence="14">
    <location>
        <begin position="196"/>
        <end position="224"/>
    </location>
</feature>
<feature type="transmembrane region" description="Helical" evidence="14">
    <location>
        <begin position="271"/>
        <end position="293"/>
    </location>
</feature>
<dbReference type="SMART" id="SM01381">
    <property type="entry name" value="7TM_GPCR_Srsx"/>
    <property type="match status" value="1"/>
</dbReference>
<dbReference type="GO" id="GO:0005886">
    <property type="term" value="C:plasma membrane"/>
    <property type="evidence" value="ECO:0007669"/>
    <property type="project" value="UniProtKB-SubCell"/>
</dbReference>
<keyword evidence="8 14" id="KW-0472">Membrane</keyword>
<keyword evidence="5 14" id="KW-0552">Olfaction</keyword>
<protein>
    <recommendedName>
        <fullName evidence="14">Olfactory receptor</fullName>
    </recommendedName>
</protein>
<keyword evidence="10 13" id="KW-0675">Receptor</keyword>
<feature type="transmembrane region" description="Helical" evidence="14">
    <location>
        <begin position="236"/>
        <end position="259"/>
    </location>
</feature>
<dbReference type="Proteomes" id="UP000812440">
    <property type="component" value="Chromosome 2"/>
</dbReference>
<dbReference type="PROSITE" id="PS50262">
    <property type="entry name" value="G_PROTEIN_RECEP_F1_2"/>
    <property type="match status" value="1"/>
</dbReference>
<proteinExistence type="inferred from homology"/>
<dbReference type="Gene3D" id="1.20.1070.10">
    <property type="entry name" value="Rhodopsin 7-helix transmembrane proteins"/>
    <property type="match status" value="1"/>
</dbReference>
<dbReference type="PANTHER" id="PTHR24242:SF383">
    <property type="entry name" value="OLFACTORY RECEPTOR"/>
    <property type="match status" value="1"/>
</dbReference>
<comment type="similarity">
    <text evidence="13">Belongs to the G-protein coupled receptor 1 family.</text>
</comment>
<dbReference type="SUPFAM" id="SSF81321">
    <property type="entry name" value="Family A G protein-coupled receptor-like"/>
    <property type="match status" value="1"/>
</dbReference>
<keyword evidence="17" id="KW-1185">Reference proteome</keyword>
<dbReference type="GO" id="GO:0004984">
    <property type="term" value="F:olfactory receptor activity"/>
    <property type="evidence" value="ECO:0007669"/>
    <property type="project" value="InterPro"/>
</dbReference>
<feature type="transmembrane region" description="Helical" evidence="14">
    <location>
        <begin position="28"/>
        <end position="49"/>
    </location>
</feature>
<evidence type="ECO:0000259" key="15">
    <source>
        <dbReference type="PROSITE" id="PS50262"/>
    </source>
</evidence>
<feature type="transmembrane region" description="Helical" evidence="14">
    <location>
        <begin position="55"/>
        <end position="72"/>
    </location>
</feature>
<dbReference type="InterPro" id="IPR000276">
    <property type="entry name" value="GPCR_Rhodpsn"/>
</dbReference>
<accession>A0A8T2K973</accession>
<keyword evidence="12 13" id="KW-0807">Transducer</keyword>
<evidence type="ECO:0000313" key="17">
    <source>
        <dbReference type="Proteomes" id="UP000812440"/>
    </source>
</evidence>
<evidence type="ECO:0000256" key="10">
    <source>
        <dbReference type="ARBA" id="ARBA00023170"/>
    </source>
</evidence>
<keyword evidence="4 13" id="KW-0812">Transmembrane</keyword>
<feature type="domain" description="G-protein coupled receptors family 1 profile" evidence="15">
    <location>
        <begin position="40"/>
        <end position="291"/>
    </location>
</feature>
<evidence type="ECO:0000256" key="11">
    <source>
        <dbReference type="ARBA" id="ARBA00023180"/>
    </source>
</evidence>
<dbReference type="PRINTS" id="PR00245">
    <property type="entry name" value="OLFACTORYR"/>
</dbReference>
<evidence type="ECO:0000313" key="16">
    <source>
        <dbReference type="EMBL" id="KAG8453158.1"/>
    </source>
</evidence>
<keyword evidence="11" id="KW-0325">Glycoprotein</keyword>
<keyword evidence="6 14" id="KW-1133">Transmembrane helix</keyword>
<comment type="caution">
    <text evidence="16">The sequence shown here is derived from an EMBL/GenBank/DDBJ whole genome shotgun (WGS) entry which is preliminary data.</text>
</comment>
<dbReference type="OrthoDB" id="6144223at2759"/>
<dbReference type="PROSITE" id="PS00237">
    <property type="entry name" value="G_PROTEIN_RECEP_F1_1"/>
    <property type="match status" value="1"/>
</dbReference>
<dbReference type="GO" id="GO:0004930">
    <property type="term" value="F:G protein-coupled receptor activity"/>
    <property type="evidence" value="ECO:0007669"/>
    <property type="project" value="UniProtKB-KW"/>
</dbReference>
<evidence type="ECO:0000256" key="6">
    <source>
        <dbReference type="ARBA" id="ARBA00022989"/>
    </source>
</evidence>